<accession>A0AAW2ZI78</accession>
<feature type="compositionally biased region" description="Basic residues" evidence="1">
    <location>
        <begin position="174"/>
        <end position="183"/>
    </location>
</feature>
<evidence type="ECO:0000313" key="2">
    <source>
        <dbReference type="EMBL" id="KAL0488347.1"/>
    </source>
</evidence>
<dbReference type="EMBL" id="JAOPGA020001434">
    <property type="protein sequence ID" value="KAL0488347.1"/>
    <property type="molecule type" value="Genomic_DNA"/>
</dbReference>
<evidence type="ECO:0000313" key="3">
    <source>
        <dbReference type="Proteomes" id="UP001431209"/>
    </source>
</evidence>
<feature type="region of interest" description="Disordered" evidence="1">
    <location>
        <begin position="139"/>
        <end position="183"/>
    </location>
</feature>
<sequence>MSSSNKLQKWGYQLYRRVERWVSFQPEYHDHLPETQYDYRDKYHTSGLTPEQFEKEVKIPRSSFIKDFHVRYYRHDFRLGGAGQEGMHQFKIIWRDEIIEKPDQLLQGQTVGPFYSFGLEDKSVTGFDLSHDTQVYSYSKSKQHFRPDDRPEQNLQQYQEEEERKVEEMTEKFPRKKGVSRTL</sequence>
<feature type="compositionally biased region" description="Basic and acidic residues" evidence="1">
    <location>
        <begin position="162"/>
        <end position="173"/>
    </location>
</feature>
<dbReference type="Proteomes" id="UP001431209">
    <property type="component" value="Unassembled WGS sequence"/>
</dbReference>
<reference evidence="2 3" key="1">
    <citation type="submission" date="2024-03" db="EMBL/GenBank/DDBJ databases">
        <title>The Acrasis kona genome and developmental transcriptomes reveal deep origins of eukaryotic multicellular pathways.</title>
        <authorList>
            <person name="Sheikh S."/>
            <person name="Fu C.-J."/>
            <person name="Brown M.W."/>
            <person name="Baldauf S.L."/>
        </authorList>
    </citation>
    <scope>NUCLEOTIDE SEQUENCE [LARGE SCALE GENOMIC DNA]</scope>
    <source>
        <strain evidence="2 3">ATCC MYA-3509</strain>
    </source>
</reference>
<comment type="caution">
    <text evidence="2">The sequence shown here is derived from an EMBL/GenBank/DDBJ whole genome shotgun (WGS) entry which is preliminary data.</text>
</comment>
<evidence type="ECO:0000256" key="1">
    <source>
        <dbReference type="SAM" id="MobiDB-lite"/>
    </source>
</evidence>
<protein>
    <submittedName>
        <fullName evidence="2">Irditoxin subunit A</fullName>
    </submittedName>
</protein>
<gene>
    <name evidence="2" type="ORF">AKO1_008792</name>
</gene>
<proteinExistence type="predicted"/>
<keyword evidence="3" id="KW-1185">Reference proteome</keyword>
<organism evidence="2 3">
    <name type="scientific">Acrasis kona</name>
    <dbReference type="NCBI Taxonomy" id="1008807"/>
    <lineage>
        <taxon>Eukaryota</taxon>
        <taxon>Discoba</taxon>
        <taxon>Heterolobosea</taxon>
        <taxon>Tetramitia</taxon>
        <taxon>Eutetramitia</taxon>
        <taxon>Acrasidae</taxon>
        <taxon>Acrasis</taxon>
    </lineage>
</organism>
<dbReference type="AlphaFoldDB" id="A0AAW2ZI78"/>
<name>A0AAW2ZI78_9EUKA</name>